<name>A0A0F9QXQ1_9ZZZZ</name>
<reference evidence="1" key="1">
    <citation type="journal article" date="2015" name="Nature">
        <title>Complex archaea that bridge the gap between prokaryotes and eukaryotes.</title>
        <authorList>
            <person name="Spang A."/>
            <person name="Saw J.H."/>
            <person name="Jorgensen S.L."/>
            <person name="Zaremba-Niedzwiedzka K."/>
            <person name="Martijn J."/>
            <person name="Lind A.E."/>
            <person name="van Eijk R."/>
            <person name="Schleper C."/>
            <person name="Guy L."/>
            <person name="Ettema T.J."/>
        </authorList>
    </citation>
    <scope>NUCLEOTIDE SEQUENCE</scope>
</reference>
<sequence length="140" mass="16533">MEQDYNTSLLHSNLAFPLLNILNEVRDSPARKALKDEVVKRIKNSYVSMIIYLMVSKFLDIFSQEEFDTLIEDIKKNEYVLNETTLDLICSFHVERSILSVIDLIFLIEHPKINLYELLIKFGKNFFEKDSNYIGEFIFQ</sequence>
<comment type="caution">
    <text evidence="1">The sequence shown here is derived from an EMBL/GenBank/DDBJ whole genome shotgun (WGS) entry which is preliminary data.</text>
</comment>
<dbReference type="AlphaFoldDB" id="A0A0F9QXQ1"/>
<dbReference type="EMBL" id="LAZR01004296">
    <property type="protein sequence ID" value="KKN09903.1"/>
    <property type="molecule type" value="Genomic_DNA"/>
</dbReference>
<evidence type="ECO:0000313" key="1">
    <source>
        <dbReference type="EMBL" id="KKN09903.1"/>
    </source>
</evidence>
<proteinExistence type="predicted"/>
<protein>
    <submittedName>
        <fullName evidence="1">Uncharacterized protein</fullName>
    </submittedName>
</protein>
<accession>A0A0F9QXQ1</accession>
<gene>
    <name evidence="1" type="ORF">LCGC14_1041930</name>
</gene>
<organism evidence="1">
    <name type="scientific">marine sediment metagenome</name>
    <dbReference type="NCBI Taxonomy" id="412755"/>
    <lineage>
        <taxon>unclassified sequences</taxon>
        <taxon>metagenomes</taxon>
        <taxon>ecological metagenomes</taxon>
    </lineage>
</organism>